<dbReference type="Gene3D" id="1.10.8.20">
    <property type="entry name" value="N-terminal domain of phosphatidylinositol transfer protein sec14p"/>
    <property type="match status" value="3"/>
</dbReference>
<dbReference type="AlphaFoldDB" id="A0A182PRD5"/>
<dbReference type="SMART" id="SM01100">
    <property type="entry name" value="CRAL_TRIO_N"/>
    <property type="match status" value="3"/>
</dbReference>
<evidence type="ECO:0000313" key="2">
    <source>
        <dbReference type="EnsemblMetazoa" id="AEPI009519-PA"/>
    </source>
</evidence>
<dbReference type="STRING" id="199890.A0A182PRD5"/>
<sequence length="936" mass="108550">MTVTYGVEKCPDKFDEYRCTLPEQYRKLAADQLREDDLIRKQAIDQMRQWIAKHPYIRRCRTDAVFLLRFLRQRKFSIPKACEMLERYLALRQTFPQWFQGLDPFEKTMVALGEEEVFHVLGFDAKGQIVILIKSRNFRVDKYDLEDLIRFLHMNMEILSCDEMVQVAGVVLIVDCYEASMAHFTLFRLSEMRNIGPYINHLLPIRCREIHVIRLPKVAASIVDLLFTYVSPKLKHRFFFHKTINEAVSYLGKALLPTEYTDETEEPKALTPVYVKRIRESREELKLLDQMEIDVAKFSTVWSKTGCAPGGIDAGMLEQIAATELREDDKLRDQSLTAMREWIRQNGRLHRCRTDDRFLLRFLRVKKFSVARACEMLERYLTMRQTYPRWFARLDPEDADLVAVLDACCMLPIGRDPASGRIVIFGVVRNFDAQRYNSDTMIRLNMLVAEALLDEEANQIAGFTHIFDNGGMTMAHVTCWTLDNLAGYLRSVINCVPVRLKENHFVSVPTFAAQISKYCLSFASEKLRSRIHCHSTVEELRAKVSPELLPLEYGGKGSSLKTLNDRFREFLRSKRTALLELDDMEIDLKDPREAAVHDDVGERIIMPSDELVVLPAPNLDKAPARYDNEIDELDSQCQQLARDFLRENPTIRDQSLTQLRDWIAKHPHIKRCRTDARFLLRFLRTKKYSFINASHMLERYLACRVVHPHWFKRLDIEDRKMCDLVEAGFLYPVLEKDARGRTVIFGDAGTLDPKQYTVGHGCRMHMLVGETLYDDASVQCAGFVLVYDLSGITMGMLGLVTLNDIRDLATYLNNAVPMRIQELHFVNTPSLALKIANYTLALMNEKLRKRIMCHRSWEDLHKKVDKRIMPQEYGGTIPKDEHIAAFKKRCHIYRPQLLALDEMDYEVVREADSCKKAHVVEIESGTVGSFRKLQLD</sequence>
<name>A0A182PRD5_9DIPT</name>
<dbReference type="InterPro" id="IPR036273">
    <property type="entry name" value="CRAL/TRIO_N_dom_sf"/>
</dbReference>
<dbReference type="SUPFAM" id="SSF46938">
    <property type="entry name" value="CRAL/TRIO N-terminal domain"/>
    <property type="match status" value="3"/>
</dbReference>
<feature type="domain" description="CRAL-TRIO" evidence="1">
    <location>
        <begin position="717"/>
        <end position="881"/>
    </location>
</feature>
<dbReference type="Proteomes" id="UP000075885">
    <property type="component" value="Unassembled WGS sequence"/>
</dbReference>
<dbReference type="CDD" id="cd00170">
    <property type="entry name" value="SEC14"/>
    <property type="match status" value="3"/>
</dbReference>
<dbReference type="InterPro" id="IPR001251">
    <property type="entry name" value="CRAL-TRIO_dom"/>
</dbReference>
<dbReference type="InterPro" id="IPR011074">
    <property type="entry name" value="CRAL/TRIO_N_dom"/>
</dbReference>
<dbReference type="Gene3D" id="1.20.5.1200">
    <property type="entry name" value="Alpha-tocopherol transfer"/>
    <property type="match status" value="3"/>
</dbReference>
<evidence type="ECO:0000259" key="1">
    <source>
        <dbReference type="PROSITE" id="PS50191"/>
    </source>
</evidence>
<dbReference type="PANTHER" id="PTHR10174:SF166">
    <property type="entry name" value="LD40136P"/>
    <property type="match status" value="1"/>
</dbReference>
<dbReference type="SUPFAM" id="SSF52087">
    <property type="entry name" value="CRAL/TRIO domain"/>
    <property type="match status" value="3"/>
</dbReference>
<feature type="domain" description="CRAL-TRIO" evidence="1">
    <location>
        <begin position="413"/>
        <end position="561"/>
    </location>
</feature>
<dbReference type="Gene3D" id="3.40.525.10">
    <property type="entry name" value="CRAL-TRIO lipid binding domain"/>
    <property type="match status" value="3"/>
</dbReference>
<reference evidence="2" key="2">
    <citation type="submission" date="2020-05" db="UniProtKB">
        <authorList>
            <consortium name="EnsemblMetazoa"/>
        </authorList>
    </citation>
    <scope>IDENTIFICATION</scope>
    <source>
        <strain evidence="2">Epiroticus2</strain>
    </source>
</reference>
<dbReference type="EnsemblMetazoa" id="AEPI009519-RA">
    <property type="protein sequence ID" value="AEPI009519-PA"/>
    <property type="gene ID" value="AEPI009519"/>
</dbReference>
<dbReference type="PROSITE" id="PS50191">
    <property type="entry name" value="CRAL_TRIO"/>
    <property type="match status" value="3"/>
</dbReference>
<dbReference type="GO" id="GO:1902936">
    <property type="term" value="F:phosphatidylinositol bisphosphate binding"/>
    <property type="evidence" value="ECO:0007669"/>
    <property type="project" value="TreeGrafter"/>
</dbReference>
<protein>
    <recommendedName>
        <fullName evidence="1">CRAL-TRIO domain-containing protein</fullName>
    </recommendedName>
</protein>
<proteinExistence type="predicted"/>
<dbReference type="PRINTS" id="PR00180">
    <property type="entry name" value="CRETINALDHBP"/>
</dbReference>
<dbReference type="Pfam" id="PF00650">
    <property type="entry name" value="CRAL_TRIO"/>
    <property type="match status" value="3"/>
</dbReference>
<dbReference type="PANTHER" id="PTHR10174">
    <property type="entry name" value="ALPHA-TOCOPHEROL TRANSFER PROTEIN-RELATED"/>
    <property type="match status" value="1"/>
</dbReference>
<evidence type="ECO:0000313" key="3">
    <source>
        <dbReference type="Proteomes" id="UP000075885"/>
    </source>
</evidence>
<dbReference type="SMART" id="SM00516">
    <property type="entry name" value="SEC14"/>
    <property type="match status" value="2"/>
</dbReference>
<keyword evidence="3" id="KW-1185">Reference proteome</keyword>
<dbReference type="VEuPathDB" id="VectorBase:AEPI009519"/>
<dbReference type="InterPro" id="IPR036865">
    <property type="entry name" value="CRAL-TRIO_dom_sf"/>
</dbReference>
<reference evidence="3" key="1">
    <citation type="submission" date="2013-03" db="EMBL/GenBank/DDBJ databases">
        <title>The Genome Sequence of Anopheles epiroticus epiroticus2.</title>
        <authorList>
            <consortium name="The Broad Institute Genomics Platform"/>
            <person name="Neafsey D.E."/>
            <person name="Howell P."/>
            <person name="Walker B."/>
            <person name="Young S.K."/>
            <person name="Zeng Q."/>
            <person name="Gargeya S."/>
            <person name="Fitzgerald M."/>
            <person name="Haas B."/>
            <person name="Abouelleil A."/>
            <person name="Allen A.W."/>
            <person name="Alvarado L."/>
            <person name="Arachchi H.M."/>
            <person name="Berlin A.M."/>
            <person name="Chapman S.B."/>
            <person name="Gainer-Dewar J."/>
            <person name="Goldberg J."/>
            <person name="Griggs A."/>
            <person name="Gujja S."/>
            <person name="Hansen M."/>
            <person name="Howarth C."/>
            <person name="Imamovic A."/>
            <person name="Ireland A."/>
            <person name="Larimer J."/>
            <person name="McCowan C."/>
            <person name="Murphy C."/>
            <person name="Pearson M."/>
            <person name="Poon T.W."/>
            <person name="Priest M."/>
            <person name="Roberts A."/>
            <person name="Saif S."/>
            <person name="Shea T."/>
            <person name="Sisk P."/>
            <person name="Sykes S."/>
            <person name="Wortman J."/>
            <person name="Nusbaum C."/>
            <person name="Birren B."/>
        </authorList>
    </citation>
    <scope>NUCLEOTIDE SEQUENCE [LARGE SCALE GENOMIC DNA]</scope>
    <source>
        <strain evidence="3">Epiroticus2</strain>
    </source>
</reference>
<feature type="domain" description="CRAL-TRIO" evidence="1">
    <location>
        <begin position="120"/>
        <end position="268"/>
    </location>
</feature>
<accession>A0A182PRD5</accession>
<dbReference type="GO" id="GO:0016020">
    <property type="term" value="C:membrane"/>
    <property type="evidence" value="ECO:0007669"/>
    <property type="project" value="TreeGrafter"/>
</dbReference>
<organism evidence="2 3">
    <name type="scientific">Anopheles epiroticus</name>
    <dbReference type="NCBI Taxonomy" id="199890"/>
    <lineage>
        <taxon>Eukaryota</taxon>
        <taxon>Metazoa</taxon>
        <taxon>Ecdysozoa</taxon>
        <taxon>Arthropoda</taxon>
        <taxon>Hexapoda</taxon>
        <taxon>Insecta</taxon>
        <taxon>Pterygota</taxon>
        <taxon>Neoptera</taxon>
        <taxon>Endopterygota</taxon>
        <taxon>Diptera</taxon>
        <taxon>Nematocera</taxon>
        <taxon>Culicoidea</taxon>
        <taxon>Culicidae</taxon>
        <taxon>Anophelinae</taxon>
        <taxon>Anopheles</taxon>
    </lineage>
</organism>